<comment type="similarity">
    <text evidence="2 10">Belongs to the RNA methyltransferase RsmE family.</text>
</comment>
<keyword evidence="6 10" id="KW-0808">Transferase</keyword>
<dbReference type="Gene3D" id="2.40.240.20">
    <property type="entry name" value="Hypothetical PUA domain-like, domain 1"/>
    <property type="match status" value="1"/>
</dbReference>
<dbReference type="EMBL" id="CP060007">
    <property type="protein sequence ID" value="QNA43789.1"/>
    <property type="molecule type" value="Genomic_DNA"/>
</dbReference>
<evidence type="ECO:0000256" key="2">
    <source>
        <dbReference type="ARBA" id="ARBA00005528"/>
    </source>
</evidence>
<dbReference type="Proteomes" id="UP000515344">
    <property type="component" value="Chromosome"/>
</dbReference>
<dbReference type="InterPro" id="IPR046887">
    <property type="entry name" value="RsmE_PUA-like"/>
</dbReference>
<dbReference type="InterPro" id="IPR006700">
    <property type="entry name" value="RsmE"/>
</dbReference>
<keyword evidence="4 10" id="KW-0698">rRNA processing</keyword>
<dbReference type="Pfam" id="PF20260">
    <property type="entry name" value="PUA_4"/>
    <property type="match status" value="1"/>
</dbReference>
<dbReference type="KEGG" id="lacs:H4075_17150"/>
<evidence type="ECO:0000256" key="5">
    <source>
        <dbReference type="ARBA" id="ARBA00022603"/>
    </source>
</evidence>
<evidence type="ECO:0000256" key="4">
    <source>
        <dbReference type="ARBA" id="ARBA00022552"/>
    </source>
</evidence>
<dbReference type="SUPFAM" id="SSF75217">
    <property type="entry name" value="alpha/beta knot"/>
    <property type="match status" value="1"/>
</dbReference>
<evidence type="ECO:0000256" key="6">
    <source>
        <dbReference type="ARBA" id="ARBA00022679"/>
    </source>
</evidence>
<evidence type="ECO:0000313" key="13">
    <source>
        <dbReference type="EMBL" id="QNA43789.1"/>
    </source>
</evidence>
<dbReference type="Pfam" id="PF04452">
    <property type="entry name" value="Methyltrans_RNA"/>
    <property type="match status" value="1"/>
</dbReference>
<evidence type="ECO:0000256" key="9">
    <source>
        <dbReference type="ARBA" id="ARBA00047944"/>
    </source>
</evidence>
<dbReference type="InterPro" id="IPR029026">
    <property type="entry name" value="tRNA_m1G_MTases_N"/>
</dbReference>
<evidence type="ECO:0000256" key="7">
    <source>
        <dbReference type="ARBA" id="ARBA00022691"/>
    </source>
</evidence>
<dbReference type="InterPro" id="IPR029028">
    <property type="entry name" value="Alpha/beta_knot_MTases"/>
</dbReference>
<dbReference type="InterPro" id="IPR046886">
    <property type="entry name" value="RsmE_MTase_dom"/>
</dbReference>
<keyword evidence="7 10" id="KW-0949">S-adenosyl-L-methionine</keyword>
<dbReference type="NCBIfam" id="TIGR00046">
    <property type="entry name" value="RsmE family RNA methyltransferase"/>
    <property type="match status" value="1"/>
</dbReference>
<feature type="domain" description="Ribosomal RNA small subunit methyltransferase E PUA-like" evidence="12">
    <location>
        <begin position="20"/>
        <end position="66"/>
    </location>
</feature>
<dbReference type="GO" id="GO:0070042">
    <property type="term" value="F:rRNA (uridine-N3-)-methyltransferase activity"/>
    <property type="evidence" value="ECO:0007669"/>
    <property type="project" value="TreeGrafter"/>
</dbReference>
<dbReference type="GO" id="GO:0070475">
    <property type="term" value="P:rRNA base methylation"/>
    <property type="evidence" value="ECO:0007669"/>
    <property type="project" value="TreeGrafter"/>
</dbReference>
<gene>
    <name evidence="13" type="ORF">H4075_17150</name>
</gene>
<organism evidence="13 14">
    <name type="scientific">Lacibacter sediminis</name>
    <dbReference type="NCBI Taxonomy" id="2760713"/>
    <lineage>
        <taxon>Bacteria</taxon>
        <taxon>Pseudomonadati</taxon>
        <taxon>Bacteroidota</taxon>
        <taxon>Chitinophagia</taxon>
        <taxon>Chitinophagales</taxon>
        <taxon>Chitinophagaceae</taxon>
        <taxon>Lacibacter</taxon>
    </lineage>
</organism>
<name>A0A7G5XE86_9BACT</name>
<keyword evidence="3 10" id="KW-0963">Cytoplasm</keyword>
<keyword evidence="5 10" id="KW-0489">Methyltransferase</keyword>
<comment type="subcellular location">
    <subcellularLocation>
        <location evidence="1 10">Cytoplasm</location>
    </subcellularLocation>
</comment>
<evidence type="ECO:0000313" key="14">
    <source>
        <dbReference type="Proteomes" id="UP000515344"/>
    </source>
</evidence>
<dbReference type="PIRSF" id="PIRSF015601">
    <property type="entry name" value="MTase_slr0722"/>
    <property type="match status" value="1"/>
</dbReference>
<comment type="catalytic activity">
    <reaction evidence="9 10">
        <text>uridine(1498) in 16S rRNA + S-adenosyl-L-methionine = N(3)-methyluridine(1498) in 16S rRNA + S-adenosyl-L-homocysteine + H(+)</text>
        <dbReference type="Rhea" id="RHEA:42920"/>
        <dbReference type="Rhea" id="RHEA-COMP:10283"/>
        <dbReference type="Rhea" id="RHEA-COMP:10284"/>
        <dbReference type="ChEBI" id="CHEBI:15378"/>
        <dbReference type="ChEBI" id="CHEBI:57856"/>
        <dbReference type="ChEBI" id="CHEBI:59789"/>
        <dbReference type="ChEBI" id="CHEBI:65315"/>
        <dbReference type="ChEBI" id="CHEBI:74502"/>
        <dbReference type="EC" id="2.1.1.193"/>
    </reaction>
</comment>
<evidence type="ECO:0000256" key="1">
    <source>
        <dbReference type="ARBA" id="ARBA00004496"/>
    </source>
</evidence>
<reference evidence="14" key="1">
    <citation type="submission" date="2020-08" db="EMBL/GenBank/DDBJ databases">
        <title>Lacibacter sp. S13-6-6 genome sequencing.</title>
        <authorList>
            <person name="Jin L."/>
        </authorList>
    </citation>
    <scope>NUCLEOTIDE SEQUENCE [LARGE SCALE GENOMIC DNA]</scope>
    <source>
        <strain evidence="14">S13-6-6</strain>
    </source>
</reference>
<dbReference type="SUPFAM" id="SSF88697">
    <property type="entry name" value="PUA domain-like"/>
    <property type="match status" value="1"/>
</dbReference>
<evidence type="ECO:0000256" key="10">
    <source>
        <dbReference type="PIRNR" id="PIRNR015601"/>
    </source>
</evidence>
<dbReference type="Gene3D" id="3.40.1280.10">
    <property type="match status" value="1"/>
</dbReference>
<evidence type="ECO:0000259" key="11">
    <source>
        <dbReference type="Pfam" id="PF04452"/>
    </source>
</evidence>
<dbReference type="RefSeq" id="WP_182802051.1">
    <property type="nucleotide sequence ID" value="NZ_CP060007.1"/>
</dbReference>
<dbReference type="GO" id="GO:0005737">
    <property type="term" value="C:cytoplasm"/>
    <property type="evidence" value="ECO:0007669"/>
    <property type="project" value="UniProtKB-SubCell"/>
</dbReference>
<dbReference type="InterPro" id="IPR015947">
    <property type="entry name" value="PUA-like_sf"/>
</dbReference>
<accession>A0A7G5XE86</accession>
<evidence type="ECO:0000259" key="12">
    <source>
        <dbReference type="Pfam" id="PF20260"/>
    </source>
</evidence>
<sequence length="239" mass="26684">MALPFFYIETFDATQQLITLNEETSKHVVQVLRMQVGEQLNLTDGKGSMLTAAISDAHKKHCVVQVKAVSYQPQAARKITIAVSLVKNASRFEWFLEKATEIGVTEIIPLLCERTERQHFRYDRMKGIVVSAMLQSQQRWLSLLHEPMKFENALRLTPSSDGILKLIAHCEETERNSLNKILSEAEGSNCIILIGPEGDFTNEEINLAIAAEFKPVMLGETRLRTETAGVVAAALLCIA</sequence>
<feature type="domain" description="Ribosomal RNA small subunit methyltransferase E methyltransferase" evidence="11">
    <location>
        <begin position="76"/>
        <end position="236"/>
    </location>
</feature>
<keyword evidence="14" id="KW-1185">Reference proteome</keyword>
<dbReference type="CDD" id="cd18084">
    <property type="entry name" value="RsmE-like"/>
    <property type="match status" value="1"/>
</dbReference>
<dbReference type="PANTHER" id="PTHR30027:SF3">
    <property type="entry name" value="16S RRNA (URACIL(1498)-N(3))-METHYLTRANSFERASE"/>
    <property type="match status" value="1"/>
</dbReference>
<dbReference type="AlphaFoldDB" id="A0A7G5XE86"/>
<dbReference type="PANTHER" id="PTHR30027">
    <property type="entry name" value="RIBOSOMAL RNA SMALL SUBUNIT METHYLTRANSFERASE E"/>
    <property type="match status" value="1"/>
</dbReference>
<proteinExistence type="inferred from homology"/>
<comment type="function">
    <text evidence="8 10">Specifically methylates the N3 position of the uracil ring of uridine 1498 (m3U1498) in 16S rRNA. Acts on the fully assembled 30S ribosomal subunit.</text>
</comment>
<evidence type="ECO:0000256" key="8">
    <source>
        <dbReference type="ARBA" id="ARBA00025699"/>
    </source>
</evidence>
<dbReference type="EC" id="2.1.1.193" evidence="10"/>
<protein>
    <recommendedName>
        <fullName evidence="10">Ribosomal RNA small subunit methyltransferase E</fullName>
        <ecNumber evidence="10">2.1.1.193</ecNumber>
    </recommendedName>
</protein>
<evidence type="ECO:0000256" key="3">
    <source>
        <dbReference type="ARBA" id="ARBA00022490"/>
    </source>
</evidence>